<keyword evidence="4" id="KW-0460">Magnesium</keyword>
<dbReference type="AlphaFoldDB" id="A0AA88UEM6"/>
<comment type="catalytic activity">
    <reaction evidence="4">
        <text>ATP + H2O = ADP + phosphate + H(+)</text>
        <dbReference type="Rhea" id="RHEA:13065"/>
        <dbReference type="ChEBI" id="CHEBI:15377"/>
        <dbReference type="ChEBI" id="CHEBI:15378"/>
        <dbReference type="ChEBI" id="CHEBI:30616"/>
        <dbReference type="ChEBI" id="CHEBI:43474"/>
        <dbReference type="ChEBI" id="CHEBI:456216"/>
        <dbReference type="EC" id="3.6.4.6"/>
    </reaction>
</comment>
<dbReference type="GO" id="GO:0046872">
    <property type="term" value="F:metal ion binding"/>
    <property type="evidence" value="ECO:0007669"/>
    <property type="project" value="UniProtKB-UniRule"/>
</dbReference>
<comment type="similarity">
    <text evidence="1 4">Belongs to the AAA ATPase family.</text>
</comment>
<dbReference type="SUPFAM" id="SSF54585">
    <property type="entry name" value="Cdc48 domain 2-like"/>
    <property type="match status" value="1"/>
</dbReference>
<comment type="cofactor">
    <cofactor evidence="4">
        <name>Mg(2+)</name>
        <dbReference type="ChEBI" id="CHEBI:18420"/>
    </cofactor>
    <text evidence="4">Binds 1 Mg(2+) ion per subunit.</text>
</comment>
<dbReference type="InterPro" id="IPR003959">
    <property type="entry name" value="ATPase_AAA_core"/>
</dbReference>
<dbReference type="InterPro" id="IPR027417">
    <property type="entry name" value="P-loop_NTPase"/>
</dbReference>
<dbReference type="GO" id="GO:0035494">
    <property type="term" value="P:SNARE complex disassembly"/>
    <property type="evidence" value="ECO:0007669"/>
    <property type="project" value="InterPro"/>
</dbReference>
<comment type="subcellular location">
    <subcellularLocation>
        <location evidence="4">Cytoplasm</location>
    </subcellularLocation>
</comment>
<protein>
    <recommendedName>
        <fullName evidence="4">Vesicle-fusing ATPase</fullName>
        <ecNumber evidence="4">3.6.4.6</ecNumber>
    </recommendedName>
</protein>
<dbReference type="PANTHER" id="PTHR23078:SF3">
    <property type="entry name" value="VESICLE-FUSING ATPASE"/>
    <property type="match status" value="1"/>
</dbReference>
<comment type="caution">
    <text evidence="6">The sequence shown here is derived from an EMBL/GenBank/DDBJ whole genome shotgun (WGS) entry which is preliminary data.</text>
</comment>
<evidence type="ECO:0000256" key="2">
    <source>
        <dbReference type="ARBA" id="ARBA00022741"/>
    </source>
</evidence>
<name>A0AA88UEM6_9ASTE</name>
<evidence type="ECO:0000256" key="3">
    <source>
        <dbReference type="ARBA" id="ARBA00022840"/>
    </source>
</evidence>
<proteinExistence type="inferred from homology"/>
<feature type="domain" description="AAA+ ATPase" evidence="5">
    <location>
        <begin position="407"/>
        <end position="544"/>
    </location>
</feature>
<dbReference type="PANTHER" id="PTHR23078">
    <property type="entry name" value="VESICULAR-FUSION PROTEIN NSF"/>
    <property type="match status" value="1"/>
</dbReference>
<evidence type="ECO:0000259" key="5">
    <source>
        <dbReference type="SMART" id="SM00382"/>
    </source>
</evidence>
<keyword evidence="4" id="KW-0479">Metal-binding</keyword>
<sequence>MSDLLFHGAGPCLSFEADVTIDACKSSVSVGNISLNVHQMKLLNVDIHDEVSVKRFVAPAAFELDWMSIDLECTDVNEGATIKVSDLVESFTNALNGQVLGEDQIVSLEHENKLFNCTVIRVSIAGIRESVEGRLSRKTTVYFRPRSSQVKVVNGPDLFGKYIGESEKNVREIFSEAIEDHITQEINSLALQARGSNFEGGTGDRVVNQLLTMIDGFRELNNIFLIGTTNRLDLVDQAMLRPGRLELQLKVDFPDRNARLQILDIHCKKMRQRDRLSPDINLQDIGQSFIFSNLDFSLIQFYNVHVIYICIASRTVGWSGAQLEAACNGALSLAMSRAASGGLQFIQEEDIKVLQSDFDRMIEEIDPAISKSVLQELNKLSEKIIEGLDAFAEVEKGTELLLKGNSKLTTCLLAGPPGSGKTTTAALMALKAKVQHVNMISLDTFPKLSEAEQCKKIVQIFENARTFQQSLIILDDIELLLKYNSVLPYCSVNIQYTLYQQLRIIPSKAAKLLVIGTTCQKELLGKVGIADLFFIHIKVHSLQSRDARKVLQHLTFHQGADLDVAMELLDHIPIKKLYGLVDLASAVIVENTIGRREIELSSLLESVKFIHANMIKEGETVPESSSGNEQASSVDH</sequence>
<dbReference type="SUPFAM" id="SSF52540">
    <property type="entry name" value="P-loop containing nucleoside triphosphate hydrolases"/>
    <property type="match status" value="2"/>
</dbReference>
<keyword evidence="7" id="KW-1185">Reference proteome</keyword>
<dbReference type="EC" id="3.6.4.6" evidence="4"/>
<dbReference type="GO" id="GO:0006891">
    <property type="term" value="P:intra-Golgi vesicle-mediated transport"/>
    <property type="evidence" value="ECO:0007669"/>
    <property type="project" value="TreeGrafter"/>
</dbReference>
<keyword evidence="4" id="KW-0963">Cytoplasm</keyword>
<evidence type="ECO:0000313" key="7">
    <source>
        <dbReference type="Proteomes" id="UP001187471"/>
    </source>
</evidence>
<dbReference type="FunFam" id="3.40.50.300:FF:000166">
    <property type="entry name" value="vesicle-fusing ATPase isoform X1"/>
    <property type="match status" value="1"/>
</dbReference>
<organism evidence="6 7">
    <name type="scientific">Escallonia rubra</name>
    <dbReference type="NCBI Taxonomy" id="112253"/>
    <lineage>
        <taxon>Eukaryota</taxon>
        <taxon>Viridiplantae</taxon>
        <taxon>Streptophyta</taxon>
        <taxon>Embryophyta</taxon>
        <taxon>Tracheophyta</taxon>
        <taxon>Spermatophyta</taxon>
        <taxon>Magnoliopsida</taxon>
        <taxon>eudicotyledons</taxon>
        <taxon>Gunneridae</taxon>
        <taxon>Pentapetalae</taxon>
        <taxon>asterids</taxon>
        <taxon>campanulids</taxon>
        <taxon>Escalloniales</taxon>
        <taxon>Escalloniaceae</taxon>
        <taxon>Escallonia</taxon>
    </lineage>
</organism>
<dbReference type="GO" id="GO:0043001">
    <property type="term" value="P:Golgi to plasma membrane protein transport"/>
    <property type="evidence" value="ECO:0007669"/>
    <property type="project" value="TreeGrafter"/>
</dbReference>
<evidence type="ECO:0000313" key="6">
    <source>
        <dbReference type="EMBL" id="KAK2981705.1"/>
    </source>
</evidence>
<dbReference type="Proteomes" id="UP001187471">
    <property type="component" value="Unassembled WGS sequence"/>
</dbReference>
<dbReference type="InterPro" id="IPR039812">
    <property type="entry name" value="Vesicle-fus_ATPase"/>
</dbReference>
<dbReference type="Gene3D" id="3.40.50.300">
    <property type="entry name" value="P-loop containing nucleotide triphosphate hydrolases"/>
    <property type="match status" value="2"/>
</dbReference>
<dbReference type="GO" id="GO:0016887">
    <property type="term" value="F:ATP hydrolysis activity"/>
    <property type="evidence" value="ECO:0007669"/>
    <property type="project" value="InterPro"/>
</dbReference>
<dbReference type="EMBL" id="JAVXUO010001489">
    <property type="protein sequence ID" value="KAK2981705.1"/>
    <property type="molecule type" value="Genomic_DNA"/>
</dbReference>
<keyword evidence="4" id="KW-0813">Transport</keyword>
<dbReference type="GO" id="GO:0005524">
    <property type="term" value="F:ATP binding"/>
    <property type="evidence" value="ECO:0007669"/>
    <property type="project" value="UniProtKB-UniRule"/>
</dbReference>
<keyword evidence="2 4" id="KW-0547">Nucleotide-binding</keyword>
<accession>A0AA88UEM6</accession>
<dbReference type="SMART" id="SM00382">
    <property type="entry name" value="AAA"/>
    <property type="match status" value="1"/>
</dbReference>
<keyword evidence="4" id="KW-0931">ER-Golgi transport</keyword>
<dbReference type="GO" id="GO:0005795">
    <property type="term" value="C:Golgi stack"/>
    <property type="evidence" value="ECO:0007669"/>
    <property type="project" value="TreeGrafter"/>
</dbReference>
<dbReference type="InterPro" id="IPR003593">
    <property type="entry name" value="AAA+_ATPase"/>
</dbReference>
<comment type="function">
    <text evidence="4">Required for vesicle-mediated transport. Catalyzes the fusion of transport vesicles within the Golgi cisternae. Is also required for transport from the endoplasmic reticulum to the Golgi stack. Seems to function as a fusion protein required for the delivery of cargo proteins to all compartments of the Golgi stack independent of vesicle origin.</text>
</comment>
<evidence type="ECO:0000256" key="4">
    <source>
        <dbReference type="RuleBase" id="RU367045"/>
    </source>
</evidence>
<keyword evidence="3 4" id="KW-0067">ATP-binding</keyword>
<gene>
    <name evidence="6" type="ORF">RJ640_005957</name>
</gene>
<dbReference type="Gene3D" id="1.10.8.60">
    <property type="match status" value="1"/>
</dbReference>
<keyword evidence="4" id="KW-0378">Hydrolase</keyword>
<keyword evidence="4" id="KW-0653">Protein transport</keyword>
<evidence type="ECO:0000256" key="1">
    <source>
        <dbReference type="ARBA" id="ARBA00006914"/>
    </source>
</evidence>
<reference evidence="6" key="1">
    <citation type="submission" date="2022-12" db="EMBL/GenBank/DDBJ databases">
        <title>Draft genome assemblies for two species of Escallonia (Escalloniales).</title>
        <authorList>
            <person name="Chanderbali A."/>
            <person name="Dervinis C."/>
            <person name="Anghel I."/>
            <person name="Soltis D."/>
            <person name="Soltis P."/>
            <person name="Zapata F."/>
        </authorList>
    </citation>
    <scope>NUCLEOTIDE SEQUENCE</scope>
    <source>
        <strain evidence="6">UCBG92.1500</strain>
        <tissue evidence="6">Leaf</tissue>
    </source>
</reference>
<dbReference type="InterPro" id="IPR029067">
    <property type="entry name" value="CDC48_domain_2-like_sf"/>
</dbReference>
<dbReference type="Pfam" id="PF00004">
    <property type="entry name" value="AAA"/>
    <property type="match status" value="2"/>
</dbReference>